<reference evidence="6 7" key="1">
    <citation type="submission" date="2018-08" db="EMBL/GenBank/DDBJ databases">
        <title>Recombination of ecologically and evolutionarily significant loci maintains genetic cohesion in the Pseudomonas syringae species complex.</title>
        <authorList>
            <person name="Dillon M."/>
            <person name="Thakur S."/>
            <person name="Almeida R.N.D."/>
            <person name="Weir B.S."/>
            <person name="Guttman D.S."/>
        </authorList>
    </citation>
    <scope>NUCLEOTIDE SEQUENCE [LARGE SCALE GENOMIC DNA]</scope>
    <source>
        <strain evidence="6 7">ICMP 13052</strain>
    </source>
</reference>
<dbReference type="GO" id="GO:0006313">
    <property type="term" value="P:DNA transposition"/>
    <property type="evidence" value="ECO:0007669"/>
    <property type="project" value="InterPro"/>
</dbReference>
<dbReference type="Proteomes" id="UP000269044">
    <property type="component" value="Unassembled WGS sequence"/>
</dbReference>
<dbReference type="EMBL" id="RBRA01000073">
    <property type="protein sequence ID" value="RMQ26873.1"/>
    <property type="molecule type" value="Genomic_DNA"/>
</dbReference>
<keyword evidence="4" id="KW-0233">DNA recombination</keyword>
<organism evidence="6 7">
    <name type="scientific">Pseudomonas syringae pv. delphinii</name>
    <dbReference type="NCBI Taxonomy" id="192088"/>
    <lineage>
        <taxon>Bacteria</taxon>
        <taxon>Pseudomonadati</taxon>
        <taxon>Pseudomonadota</taxon>
        <taxon>Gammaproteobacteria</taxon>
        <taxon>Pseudomonadales</taxon>
        <taxon>Pseudomonadaceae</taxon>
        <taxon>Pseudomonas</taxon>
    </lineage>
</organism>
<dbReference type="InterPro" id="IPR002513">
    <property type="entry name" value="Tn3_Tnp_DDE_dom"/>
</dbReference>
<evidence type="ECO:0000256" key="1">
    <source>
        <dbReference type="ARBA" id="ARBA00009402"/>
    </source>
</evidence>
<dbReference type="InterPro" id="IPR047653">
    <property type="entry name" value="Tn3-like_transpos"/>
</dbReference>
<evidence type="ECO:0000313" key="6">
    <source>
        <dbReference type="EMBL" id="RMQ26873.1"/>
    </source>
</evidence>
<gene>
    <name evidence="6" type="ORF">ALQ08_01989</name>
</gene>
<evidence type="ECO:0000256" key="2">
    <source>
        <dbReference type="ARBA" id="ARBA00022578"/>
    </source>
</evidence>
<dbReference type="GO" id="GO:0003677">
    <property type="term" value="F:DNA binding"/>
    <property type="evidence" value="ECO:0007669"/>
    <property type="project" value="UniProtKB-KW"/>
</dbReference>
<name>A0A3M4KCY2_9PSED</name>
<dbReference type="AlphaFoldDB" id="A0A3M4KCY2"/>
<dbReference type="Pfam" id="PF01526">
    <property type="entry name" value="DDE_Tnp_Tn3"/>
    <property type="match status" value="1"/>
</dbReference>
<feature type="domain" description="Tn3 transposase DDE" evidence="5">
    <location>
        <begin position="69"/>
        <end position="458"/>
    </location>
</feature>
<evidence type="ECO:0000313" key="7">
    <source>
        <dbReference type="Proteomes" id="UP000269044"/>
    </source>
</evidence>
<comment type="caution">
    <text evidence="6">The sequence shown here is derived from an EMBL/GenBank/DDBJ whole genome shotgun (WGS) entry which is preliminary data.</text>
</comment>
<keyword evidence="2" id="KW-0815">Transposition</keyword>
<evidence type="ECO:0000259" key="5">
    <source>
        <dbReference type="Pfam" id="PF01526"/>
    </source>
</evidence>
<keyword evidence="3" id="KW-0238">DNA-binding</keyword>
<protein>
    <submittedName>
        <fullName evidence="6">Transposase</fullName>
    </submittedName>
</protein>
<evidence type="ECO:0000256" key="4">
    <source>
        <dbReference type="ARBA" id="ARBA00023172"/>
    </source>
</evidence>
<sequence length="481" mass="53243">MDALSAELDATWYAVAARLPDNPAIQLSENTEGKTELSLGALEKLEEPNSLLQLRAAVADLMPRVDLPEILLEIAARTGFTEAFTHVSERNARADNLVTSLCAVLLGGACNTGLEPLTRNDNQALRRDRLSWVSQNYLRDDTLSAANAILVAAQSQLELAQVWGGGEVASADGMRFVVPVRTVHAGPNPKYFGTGRGVTWYNLISDQFSGLNAITVPGTLRDSLVLLAVVLEQQTELQPTQIMTDTGAYSDVVFGLFRLLGYHFCPRLADVGGTRFWRTRPDADYGKLNGLARQSVKLDLIAEHWDDLLRLAGSLKLGRVPATGIMRTLQTGDRPTRLAQALAEFGRIEKTLHTLTYIDDESKRRATLTQLNRGEGRHSLARAVFHGKRGELRQRYREGQEDQLGALGLVVNIIVLWNTLYMTAAVERLKQHGYPVQDEDLARLSPLIFEHINMLGRYSFAVPEEVARGELRPLRNPDDDI</sequence>
<evidence type="ECO:0000256" key="3">
    <source>
        <dbReference type="ARBA" id="ARBA00023125"/>
    </source>
</evidence>
<dbReference type="NCBIfam" id="NF033527">
    <property type="entry name" value="transpos_Tn3"/>
    <property type="match status" value="1"/>
</dbReference>
<comment type="similarity">
    <text evidence="1">Belongs to the transposase 7 family.</text>
</comment>
<proteinExistence type="inferred from homology"/>
<dbReference type="GO" id="GO:0004803">
    <property type="term" value="F:transposase activity"/>
    <property type="evidence" value="ECO:0007669"/>
    <property type="project" value="InterPro"/>
</dbReference>
<accession>A0A3M4KCY2</accession>